<dbReference type="GO" id="GO:0008930">
    <property type="term" value="F:methylthioadenosine nucleosidase activity"/>
    <property type="evidence" value="ECO:0007669"/>
    <property type="project" value="TreeGrafter"/>
</dbReference>
<dbReference type="CDD" id="cd09008">
    <property type="entry name" value="MTAN"/>
    <property type="match status" value="1"/>
</dbReference>
<evidence type="ECO:0000313" key="3">
    <source>
        <dbReference type="Proteomes" id="UP000053372"/>
    </source>
</evidence>
<dbReference type="Pfam" id="PF01048">
    <property type="entry name" value="PNP_UDP_1"/>
    <property type="match status" value="1"/>
</dbReference>
<comment type="caution">
    <text evidence="2">The sequence shown here is derived from an EMBL/GenBank/DDBJ whole genome shotgun (WGS) entry which is preliminary data.</text>
</comment>
<dbReference type="InterPro" id="IPR000845">
    <property type="entry name" value="Nucleoside_phosphorylase_d"/>
</dbReference>
<dbReference type="GO" id="GO:0008782">
    <property type="term" value="F:adenosylhomocysteine nucleosidase activity"/>
    <property type="evidence" value="ECO:0007669"/>
    <property type="project" value="TreeGrafter"/>
</dbReference>
<dbReference type="GO" id="GO:0005829">
    <property type="term" value="C:cytosol"/>
    <property type="evidence" value="ECO:0007669"/>
    <property type="project" value="TreeGrafter"/>
</dbReference>
<dbReference type="InterPro" id="IPR019734">
    <property type="entry name" value="TPR_rpt"/>
</dbReference>
<protein>
    <recommendedName>
        <fullName evidence="1">Nucleoside phosphorylase domain-containing protein</fullName>
    </recommendedName>
</protein>
<dbReference type="Gene3D" id="1.25.40.10">
    <property type="entry name" value="Tetratricopeptide repeat domain"/>
    <property type="match status" value="1"/>
</dbReference>
<feature type="domain" description="Nucleoside phosphorylase" evidence="1">
    <location>
        <begin position="575"/>
        <end position="780"/>
    </location>
</feature>
<gene>
    <name evidence="2" type="ORF">BC008_00540</name>
</gene>
<dbReference type="InterPro" id="IPR035994">
    <property type="entry name" value="Nucleoside_phosphorylase_sf"/>
</dbReference>
<organism evidence="2 3">
    <name type="scientific">Mastigocoleus testarum BC008</name>
    <dbReference type="NCBI Taxonomy" id="371196"/>
    <lineage>
        <taxon>Bacteria</taxon>
        <taxon>Bacillati</taxon>
        <taxon>Cyanobacteriota</taxon>
        <taxon>Cyanophyceae</taxon>
        <taxon>Nostocales</taxon>
        <taxon>Hapalosiphonaceae</taxon>
        <taxon>Mastigocoleus</taxon>
    </lineage>
</organism>
<dbReference type="Gene3D" id="3.40.50.1580">
    <property type="entry name" value="Nucleoside phosphorylase domain"/>
    <property type="match status" value="1"/>
</dbReference>
<evidence type="ECO:0000313" key="2">
    <source>
        <dbReference type="EMBL" id="KST68280.1"/>
    </source>
</evidence>
<dbReference type="GO" id="GO:0009116">
    <property type="term" value="P:nucleoside metabolic process"/>
    <property type="evidence" value="ECO:0007669"/>
    <property type="project" value="InterPro"/>
</dbReference>
<evidence type="ECO:0000259" key="1">
    <source>
        <dbReference type="Pfam" id="PF01048"/>
    </source>
</evidence>
<keyword evidence="3" id="KW-1185">Reference proteome</keyword>
<dbReference type="AlphaFoldDB" id="A0A0V7ZUW8"/>
<dbReference type="SUPFAM" id="SSF53167">
    <property type="entry name" value="Purine and uridine phosphorylases"/>
    <property type="match status" value="1"/>
</dbReference>
<dbReference type="InterPro" id="IPR011990">
    <property type="entry name" value="TPR-like_helical_dom_sf"/>
</dbReference>
<name>A0A0V7ZUW8_9CYAN</name>
<dbReference type="PANTHER" id="PTHR46832:SF1">
    <property type="entry name" value="5'-METHYLTHIOADENOSINE_S-ADENOSYLHOMOCYSTEINE NUCLEOSIDASE"/>
    <property type="match status" value="1"/>
</dbReference>
<dbReference type="GO" id="GO:0019284">
    <property type="term" value="P:L-methionine salvage from S-adenosylmethionine"/>
    <property type="evidence" value="ECO:0007669"/>
    <property type="project" value="TreeGrafter"/>
</dbReference>
<accession>A0A0V7ZUW8</accession>
<reference evidence="2 3" key="1">
    <citation type="journal article" date="2015" name="Genome Announc.">
        <title>Draft Genome of the Euendolithic (true boring) Cyanobacterium Mastigocoleus testarum strain BC008.</title>
        <authorList>
            <person name="Guida B.S."/>
            <person name="Garcia-Pichel F."/>
        </authorList>
    </citation>
    <scope>NUCLEOTIDE SEQUENCE [LARGE SCALE GENOMIC DNA]</scope>
    <source>
        <strain evidence="2 3">BC008</strain>
    </source>
</reference>
<dbReference type="EMBL" id="LMTZ01000070">
    <property type="protein sequence ID" value="KST68280.1"/>
    <property type="molecule type" value="Genomic_DNA"/>
</dbReference>
<dbReference type="RefSeq" id="WP_058183554.1">
    <property type="nucleotide sequence ID" value="NZ_LMTZ01000070.1"/>
</dbReference>
<feature type="non-terminal residue" evidence="2">
    <location>
        <position position="1"/>
    </location>
</feature>
<proteinExistence type="predicted"/>
<dbReference type="SMART" id="SM00028">
    <property type="entry name" value="TPR"/>
    <property type="match status" value="8"/>
</dbReference>
<dbReference type="Proteomes" id="UP000053372">
    <property type="component" value="Unassembled WGS sequence"/>
</dbReference>
<dbReference type="PANTHER" id="PTHR46832">
    <property type="entry name" value="5'-METHYLTHIOADENOSINE/S-ADENOSYLHOMOCYSTEINE NUCLEOSIDASE"/>
    <property type="match status" value="1"/>
</dbReference>
<sequence>LQQGIQRIPPDKGLPVLYTTCGNLLAQDARIKEAIELLQQGIQRIPPEKDLRTLYTNCANLLAQDHRIKEAIELLQQGIQRIPPDKGLPVLYTTCGNLLAQDHWIKEAIELLQQGIQRIPPDKNLFALYDSCANLLAQDSRIKEAIELLQQGIQRIPPDKNLFALYDSCANLLAQDSRIKEAIELLQQGIQRIPPDKNLFALYDSCANLLAQDSRIKEAIELLQQGIQRIPPDKGLRVLYTTCGNLLAQNARIKEAIELLQQGIQRIPSDKELHVLYINCASLLARSNKVREAIAILREGLSIIPFNKYGRHRLAENAMLFCLASKNDLILEEILAGNGKNSLEPEMLELGKVLSAQLKGNWQEAAEIAHQARTTFHNLLLLTEEVFSWLCAGDLNSAEKAIQSFTSRKSPVGHPINWLKAFIAIKKKDYQLAEEIIIAYLDRPLQANETIDRDFLLYLWDTSVDFKEGINIAFNFPTLPPSLTGLETSITRQQNDVNVLPNILNGKNNSYKDTLEIPTPLEITPPLHKEQTQEQTPIVNAADVLIVTVTKVESRAVMQVFEGSTGHEANPQPINNRIYFNLGTVNGARVVLTQSEMGTSGLGASLLTVHSGIDALSPAAVIMVGIAFGINEDKQSIGDILVTEQLRPYELQRLGNSGEDNQLNIILRGDKPHASPWLINHFKSTDLFWNGADVHFGVMLTGEKLVDNVDFRERLHDFESEAIGGEMEGAGLYVACQEKKVDWILVKGICDWADGNKAEDKEIRQQKAAQNSAEFVLESLKFAPITKQN</sequence>
<dbReference type="SUPFAM" id="SSF48452">
    <property type="entry name" value="TPR-like"/>
    <property type="match status" value="1"/>
</dbReference>